<comment type="caution">
    <text evidence="2">The sequence shown here is derived from an EMBL/GenBank/DDBJ whole genome shotgun (WGS) entry which is preliminary data.</text>
</comment>
<evidence type="ECO:0000313" key="2">
    <source>
        <dbReference type="EMBL" id="TWX65038.1"/>
    </source>
</evidence>
<name>A0A5C6Q8A4_9GAMM</name>
<dbReference type="Proteomes" id="UP000321525">
    <property type="component" value="Unassembled WGS sequence"/>
</dbReference>
<dbReference type="EMBL" id="VOLR01000002">
    <property type="protein sequence ID" value="TWX62479.1"/>
    <property type="molecule type" value="Genomic_DNA"/>
</dbReference>
<gene>
    <name evidence="1" type="ORF">ESZ26_01160</name>
    <name evidence="2" type="ORF">ESZ27_13025</name>
</gene>
<proteinExistence type="predicted"/>
<evidence type="ECO:0000313" key="3">
    <source>
        <dbReference type="Proteomes" id="UP000321525"/>
    </source>
</evidence>
<organism evidence="2 4">
    <name type="scientific">Colwellia hornerae</name>
    <dbReference type="NCBI Taxonomy" id="89402"/>
    <lineage>
        <taxon>Bacteria</taxon>
        <taxon>Pseudomonadati</taxon>
        <taxon>Pseudomonadota</taxon>
        <taxon>Gammaproteobacteria</taxon>
        <taxon>Alteromonadales</taxon>
        <taxon>Colwelliaceae</taxon>
        <taxon>Colwellia</taxon>
    </lineage>
</organism>
<protein>
    <submittedName>
        <fullName evidence="2">Uncharacterized protein</fullName>
    </submittedName>
</protein>
<keyword evidence="3" id="KW-1185">Reference proteome</keyword>
<reference evidence="2 4" key="1">
    <citation type="submission" date="2019-07" db="EMBL/GenBank/DDBJ databases">
        <title>Genomes of sea-ice associated Colwellia species.</title>
        <authorList>
            <person name="Bowman J.P."/>
        </authorList>
    </citation>
    <scope>NUCLEOTIDE SEQUENCE [LARGE SCALE GENOMIC DNA]</scope>
    <source>
        <strain evidence="1 3">ACAM 607</strain>
        <strain evidence="2 4">IC036</strain>
    </source>
</reference>
<accession>A0A5C6Q8A4</accession>
<dbReference type="RefSeq" id="WP_146797586.1">
    <property type="nucleotide sequence ID" value="NZ_VOLP01000003.1"/>
</dbReference>
<dbReference type="AlphaFoldDB" id="A0A5C6Q8A4"/>
<dbReference type="OrthoDB" id="285979at2"/>
<dbReference type="EMBL" id="VOLQ01000026">
    <property type="protein sequence ID" value="TWX65038.1"/>
    <property type="molecule type" value="Genomic_DNA"/>
</dbReference>
<dbReference type="Proteomes" id="UP000321917">
    <property type="component" value="Unassembled WGS sequence"/>
</dbReference>
<evidence type="ECO:0000313" key="4">
    <source>
        <dbReference type="Proteomes" id="UP000321917"/>
    </source>
</evidence>
<evidence type="ECO:0000313" key="1">
    <source>
        <dbReference type="EMBL" id="TWX62479.1"/>
    </source>
</evidence>
<sequence length="95" mass="10903">MNNQRDFSNRLTFDFEKISSSDYAKITKSVVAEFKLSPHTELIKGLDEAFQDFTFNQSIIGLEWDIWSGYTVNAKNSEANSLVEKIATYIRVNNT</sequence>